<comment type="caution">
    <text evidence="5">The sequence shown here is derived from an EMBL/GenBank/DDBJ whole genome shotgun (WGS) entry which is preliminary data.</text>
</comment>
<keyword evidence="2" id="KW-1133">Transmembrane helix</keyword>
<dbReference type="PANTHER" id="PTHR30469:SF15">
    <property type="entry name" value="HLYD FAMILY OF SECRETION PROTEINS"/>
    <property type="match status" value="1"/>
</dbReference>
<dbReference type="Proteomes" id="UP000240481">
    <property type="component" value="Unassembled WGS sequence"/>
</dbReference>
<comment type="similarity">
    <text evidence="1">Belongs to the membrane fusion protein (MFP) (TC 8.A.1) family.</text>
</comment>
<organism evidence="5 6">
    <name type="scientific">Photobacterium swingsii</name>
    <dbReference type="NCBI Taxonomy" id="680026"/>
    <lineage>
        <taxon>Bacteria</taxon>
        <taxon>Pseudomonadati</taxon>
        <taxon>Pseudomonadota</taxon>
        <taxon>Gammaproteobacteria</taxon>
        <taxon>Vibrionales</taxon>
        <taxon>Vibrionaceae</taxon>
        <taxon>Photobacterium</taxon>
    </lineage>
</organism>
<evidence type="ECO:0000256" key="1">
    <source>
        <dbReference type="ARBA" id="ARBA00009477"/>
    </source>
</evidence>
<gene>
    <name evidence="5" type="ORF">C9I94_23135</name>
</gene>
<reference evidence="5 6" key="1">
    <citation type="submission" date="2018-01" db="EMBL/GenBank/DDBJ databases">
        <title>Whole genome sequencing of Histamine producing bacteria.</title>
        <authorList>
            <person name="Butler K."/>
        </authorList>
    </citation>
    <scope>NUCLEOTIDE SEQUENCE [LARGE SCALE GENOMIC DNA]</scope>
    <source>
        <strain evidence="5 6">DSM 24669</strain>
    </source>
</reference>
<feature type="domain" description="Multidrug resistance protein MdtA-like barrel-sandwich hybrid" evidence="4">
    <location>
        <begin position="42"/>
        <end position="246"/>
    </location>
</feature>
<feature type="domain" description="Multidrug resistance protein MdtA-like alpha-helical hairpin" evidence="3">
    <location>
        <begin position="104"/>
        <end position="163"/>
    </location>
</feature>
<sequence>MKDAIYKYAIYAVLGCTIGFSAFLISSDNLSPFTTQATVHKNVANIAPQVSGVITHVNVQNGQVVKAGDVLFSIDKHSYTLAVRQAKAELDQAQEAHSAKWQELQSAEQILSQRNIEWHNTNNNLIRYQRLLYKGLITQQDFDDANASANVAKSAIAVAQADVLRIKAELFGNKIFEDQTDEMTTIANNTIKYQAKSAAITIAESKLASAKLDLAHTNVVAQTAGTVSNLQLQTGSYVNAGNVSLFLVNEATSWLSADFNEKGIAHLQTGNPVWVSFDAFPGQVFAGTIINQDRAIFDASNSTNQLSTVVNDSRWIREQQKIRTRIHVNGANAALIAGSRASVIVKNGHNRVVDTIGYSWIQLVSWFRYIY</sequence>
<evidence type="ECO:0000259" key="3">
    <source>
        <dbReference type="Pfam" id="PF25876"/>
    </source>
</evidence>
<accession>A0A2T3NTT8</accession>
<dbReference type="GO" id="GO:1990281">
    <property type="term" value="C:efflux pump complex"/>
    <property type="evidence" value="ECO:0007669"/>
    <property type="project" value="TreeGrafter"/>
</dbReference>
<evidence type="ECO:0000259" key="4">
    <source>
        <dbReference type="Pfam" id="PF25917"/>
    </source>
</evidence>
<protein>
    <submittedName>
        <fullName evidence="5">HlyD family secretion protein</fullName>
    </submittedName>
</protein>
<feature type="transmembrane region" description="Helical" evidence="2">
    <location>
        <begin position="5"/>
        <end position="25"/>
    </location>
</feature>
<dbReference type="InterPro" id="IPR058625">
    <property type="entry name" value="MdtA-like_BSH"/>
</dbReference>
<dbReference type="GO" id="GO:0015562">
    <property type="term" value="F:efflux transmembrane transporter activity"/>
    <property type="evidence" value="ECO:0007669"/>
    <property type="project" value="TreeGrafter"/>
</dbReference>
<dbReference type="Gene3D" id="2.40.50.100">
    <property type="match status" value="1"/>
</dbReference>
<keyword evidence="2" id="KW-0472">Membrane</keyword>
<dbReference type="STRING" id="680026.AB733_19565"/>
<dbReference type="AlphaFoldDB" id="A0A2T3NTT8"/>
<evidence type="ECO:0000313" key="6">
    <source>
        <dbReference type="Proteomes" id="UP000240481"/>
    </source>
</evidence>
<dbReference type="EMBL" id="PYLZ01000019">
    <property type="protein sequence ID" value="PSW19706.1"/>
    <property type="molecule type" value="Genomic_DNA"/>
</dbReference>
<dbReference type="PANTHER" id="PTHR30469">
    <property type="entry name" value="MULTIDRUG RESISTANCE PROTEIN MDTA"/>
    <property type="match status" value="1"/>
</dbReference>
<keyword evidence="6" id="KW-1185">Reference proteome</keyword>
<evidence type="ECO:0000313" key="5">
    <source>
        <dbReference type="EMBL" id="PSW19706.1"/>
    </source>
</evidence>
<dbReference type="OrthoDB" id="8958519at2"/>
<dbReference type="Gene3D" id="2.40.30.170">
    <property type="match status" value="1"/>
</dbReference>
<dbReference type="Pfam" id="PF25917">
    <property type="entry name" value="BSH_RND"/>
    <property type="match status" value="1"/>
</dbReference>
<name>A0A2T3NTT8_9GAMM</name>
<proteinExistence type="inferred from homology"/>
<dbReference type="RefSeq" id="WP_107303124.1">
    <property type="nucleotide sequence ID" value="NZ_AP024853.1"/>
</dbReference>
<evidence type="ECO:0000256" key="2">
    <source>
        <dbReference type="SAM" id="Phobius"/>
    </source>
</evidence>
<dbReference type="SUPFAM" id="SSF111369">
    <property type="entry name" value="HlyD-like secretion proteins"/>
    <property type="match status" value="2"/>
</dbReference>
<dbReference type="Gene3D" id="1.10.287.470">
    <property type="entry name" value="Helix hairpin bin"/>
    <property type="match status" value="1"/>
</dbReference>
<dbReference type="Pfam" id="PF25876">
    <property type="entry name" value="HH_MFP_RND"/>
    <property type="match status" value="1"/>
</dbReference>
<dbReference type="InterPro" id="IPR058624">
    <property type="entry name" value="MdtA-like_HH"/>
</dbReference>
<keyword evidence="2" id="KW-0812">Transmembrane</keyword>